<protein>
    <recommendedName>
        <fullName evidence="2">prephenate dehydratase</fullName>
        <ecNumber evidence="2">4.2.1.51</ecNumber>
    </recommendedName>
</protein>
<evidence type="ECO:0000256" key="3">
    <source>
        <dbReference type="ARBA" id="ARBA00022605"/>
    </source>
</evidence>
<comment type="catalytic activity">
    <reaction evidence="7">
        <text>prephenate + H(+) = 3-phenylpyruvate + CO2 + H2O</text>
        <dbReference type="Rhea" id="RHEA:21648"/>
        <dbReference type="ChEBI" id="CHEBI:15377"/>
        <dbReference type="ChEBI" id="CHEBI:15378"/>
        <dbReference type="ChEBI" id="CHEBI:16526"/>
        <dbReference type="ChEBI" id="CHEBI:18005"/>
        <dbReference type="ChEBI" id="CHEBI:29934"/>
        <dbReference type="EC" id="4.2.1.51"/>
    </reaction>
</comment>
<evidence type="ECO:0000256" key="7">
    <source>
        <dbReference type="ARBA" id="ARBA00047848"/>
    </source>
</evidence>
<feature type="domain" description="Prephenate dehydratase" evidence="8">
    <location>
        <begin position="3"/>
        <end position="179"/>
    </location>
</feature>
<evidence type="ECO:0000256" key="2">
    <source>
        <dbReference type="ARBA" id="ARBA00013147"/>
    </source>
</evidence>
<comment type="caution">
    <text evidence="9">The sequence shown here is derived from an EMBL/GenBank/DDBJ whole genome shotgun (WGS) entry which is preliminary data.</text>
</comment>
<dbReference type="OrthoDB" id="9802281at2"/>
<reference evidence="10" key="1">
    <citation type="submission" date="2014-11" db="EMBL/GenBank/DDBJ databases">
        <title>Genome sequencing of Roseivirga sp. D-25.</title>
        <authorList>
            <person name="Selvaratnam C."/>
            <person name="Thevarajoo S."/>
            <person name="Goh K.M."/>
            <person name="Eee R."/>
            <person name="Chan K.-G."/>
            <person name="Chong C.S."/>
        </authorList>
    </citation>
    <scope>NUCLEOTIDE SEQUENCE [LARGE SCALE GENOMIC DNA]</scope>
    <source>
        <strain evidence="10">D-25</strain>
    </source>
</reference>
<proteinExistence type="predicted"/>
<evidence type="ECO:0000256" key="5">
    <source>
        <dbReference type="ARBA" id="ARBA00023222"/>
    </source>
</evidence>
<organism evidence="9 10">
    <name type="scientific">Roseivirga seohaensis subsp. aquiponti</name>
    <dbReference type="NCBI Taxonomy" id="1566026"/>
    <lineage>
        <taxon>Bacteria</taxon>
        <taxon>Pseudomonadati</taxon>
        <taxon>Bacteroidota</taxon>
        <taxon>Cytophagia</taxon>
        <taxon>Cytophagales</taxon>
        <taxon>Roseivirgaceae</taxon>
        <taxon>Roseivirga</taxon>
    </lineage>
</organism>
<evidence type="ECO:0000259" key="8">
    <source>
        <dbReference type="PROSITE" id="PS51171"/>
    </source>
</evidence>
<dbReference type="GO" id="GO:0004664">
    <property type="term" value="F:prephenate dehydratase activity"/>
    <property type="evidence" value="ECO:0007669"/>
    <property type="project" value="UniProtKB-EC"/>
</dbReference>
<dbReference type="SUPFAM" id="SSF53850">
    <property type="entry name" value="Periplasmic binding protein-like II"/>
    <property type="match status" value="1"/>
</dbReference>
<dbReference type="PANTHER" id="PTHR21022:SF19">
    <property type="entry name" value="PREPHENATE DEHYDRATASE-RELATED"/>
    <property type="match status" value="1"/>
</dbReference>
<dbReference type="UniPathway" id="UPA00121">
    <property type="reaction ID" value="UER00345"/>
</dbReference>
<name>A0A0L8AMQ2_9BACT</name>
<gene>
    <name evidence="9" type="ORF">OB69_06505</name>
</gene>
<dbReference type="PATRIC" id="fig|1566026.4.peg.3129"/>
<dbReference type="Gene3D" id="3.40.190.10">
    <property type="entry name" value="Periplasmic binding protein-like II"/>
    <property type="match status" value="2"/>
</dbReference>
<dbReference type="RefSeq" id="WP_053222892.1">
    <property type="nucleotide sequence ID" value="NZ_JSVA01000007.1"/>
</dbReference>
<dbReference type="EMBL" id="JSVA01000007">
    <property type="protein sequence ID" value="KOF03526.1"/>
    <property type="molecule type" value="Genomic_DNA"/>
</dbReference>
<dbReference type="EC" id="4.2.1.51" evidence="2"/>
<keyword evidence="4" id="KW-0057">Aromatic amino acid biosynthesis</keyword>
<evidence type="ECO:0000313" key="9">
    <source>
        <dbReference type="EMBL" id="KOF03526.1"/>
    </source>
</evidence>
<dbReference type="GO" id="GO:0005737">
    <property type="term" value="C:cytoplasm"/>
    <property type="evidence" value="ECO:0007669"/>
    <property type="project" value="TreeGrafter"/>
</dbReference>
<dbReference type="AlphaFoldDB" id="A0A0L8AMQ2"/>
<sequence length="180" mass="20286">MTELGLLGPENTYHDMARQKFLPNASHMLFPTFDEIFKALKEKRIKKALIAIKNNTSGLVGDNLERIKSSGHRILEQFELPIHLCLGSFKASNIEGIKKIYSHPMAIKETKKFFTKYSHITFISSTSTVSAVHELKNNREKNAGVIASKEAIEANDLLLLMENIEDHSTNNTTFALVENI</sequence>
<keyword evidence="10" id="KW-1185">Reference proteome</keyword>
<dbReference type="InterPro" id="IPR001086">
    <property type="entry name" value="Preph_deHydtase"/>
</dbReference>
<evidence type="ECO:0000313" key="10">
    <source>
        <dbReference type="Proteomes" id="UP000036908"/>
    </source>
</evidence>
<evidence type="ECO:0000256" key="1">
    <source>
        <dbReference type="ARBA" id="ARBA00004741"/>
    </source>
</evidence>
<keyword evidence="5" id="KW-0584">Phenylalanine biosynthesis</keyword>
<dbReference type="Pfam" id="PF00800">
    <property type="entry name" value="PDT"/>
    <property type="match status" value="1"/>
</dbReference>
<dbReference type="GO" id="GO:0009094">
    <property type="term" value="P:L-phenylalanine biosynthetic process"/>
    <property type="evidence" value="ECO:0007669"/>
    <property type="project" value="UniProtKB-UniPathway"/>
</dbReference>
<dbReference type="PROSITE" id="PS51171">
    <property type="entry name" value="PREPHENATE_DEHYDR_3"/>
    <property type="match status" value="1"/>
</dbReference>
<evidence type="ECO:0000256" key="4">
    <source>
        <dbReference type="ARBA" id="ARBA00023141"/>
    </source>
</evidence>
<accession>A0A0L8AMQ2</accession>
<keyword evidence="3" id="KW-0028">Amino-acid biosynthesis</keyword>
<dbReference type="PANTHER" id="PTHR21022">
    <property type="entry name" value="PREPHENATE DEHYDRATASE P PROTEIN"/>
    <property type="match status" value="1"/>
</dbReference>
<evidence type="ECO:0000256" key="6">
    <source>
        <dbReference type="ARBA" id="ARBA00023239"/>
    </source>
</evidence>
<comment type="pathway">
    <text evidence="1">Amino-acid biosynthesis; L-phenylalanine biosynthesis; phenylpyruvate from prephenate: step 1/1.</text>
</comment>
<keyword evidence="6" id="KW-0456">Lyase</keyword>
<dbReference type="Proteomes" id="UP000036908">
    <property type="component" value="Unassembled WGS sequence"/>
</dbReference>